<evidence type="ECO:0000313" key="1">
    <source>
        <dbReference type="EMBL" id="KFI24530.1"/>
    </source>
</evidence>
<reference evidence="1 2" key="1">
    <citation type="submission" date="2014-03" db="EMBL/GenBank/DDBJ databases">
        <title>Genome of Paenirhodobacter enshiensis DW2-9.</title>
        <authorList>
            <person name="Wang D."/>
            <person name="Wang G."/>
        </authorList>
    </citation>
    <scope>NUCLEOTIDE SEQUENCE [LARGE SCALE GENOMIC DNA]</scope>
    <source>
        <strain evidence="1 2">DW2-9</strain>
    </source>
</reference>
<keyword evidence="2" id="KW-1185">Reference proteome</keyword>
<gene>
    <name evidence="1" type="ORF">CG50_09850</name>
</gene>
<dbReference type="Proteomes" id="UP000028824">
    <property type="component" value="Unassembled WGS sequence"/>
</dbReference>
<dbReference type="eggNOG" id="ENOG5033086">
    <property type="taxonomic scope" value="Bacteria"/>
</dbReference>
<proteinExistence type="predicted"/>
<dbReference type="RefSeq" id="WP_036639767.1">
    <property type="nucleotide sequence ID" value="NZ_JAYRGJ010000009.1"/>
</dbReference>
<dbReference type="AlphaFoldDB" id="A0A086XR80"/>
<comment type="caution">
    <text evidence="1">The sequence shown here is derived from an EMBL/GenBank/DDBJ whole genome shotgun (WGS) entry which is preliminary data.</text>
</comment>
<name>A0A086XR80_9RHOB</name>
<protein>
    <recommendedName>
        <fullName evidence="3">Response regulatory domain-containing protein</fullName>
    </recommendedName>
</protein>
<dbReference type="EMBL" id="JFZB01000044">
    <property type="protein sequence ID" value="KFI24530.1"/>
    <property type="molecule type" value="Genomic_DNA"/>
</dbReference>
<evidence type="ECO:0008006" key="3">
    <source>
        <dbReference type="Google" id="ProtNLM"/>
    </source>
</evidence>
<sequence>MFGYVDSRAENNTFVPASQVQRPSMFGWGRSRSRSVFISTFCPRGKTVFFGRRGYVSDCMDEWIGLMGGSVTYAEEAGAGEDWLRRLAPRLDFILVDESAAEDIRQLVEHCLFLRRALPEVPLLLLSPSVKGDDFGTERMAICDVTLRTPLSQAAFVRALRMARSNNRRYVGSLAAPQPSALRA</sequence>
<evidence type="ECO:0000313" key="2">
    <source>
        <dbReference type="Proteomes" id="UP000028824"/>
    </source>
</evidence>
<dbReference type="OrthoDB" id="7871953at2"/>
<accession>A0A086XR80</accession>
<organism evidence="1 2">
    <name type="scientific">Paenirhodobacter enshiensis</name>
    <dbReference type="NCBI Taxonomy" id="1105367"/>
    <lineage>
        <taxon>Bacteria</taxon>
        <taxon>Pseudomonadati</taxon>
        <taxon>Pseudomonadota</taxon>
        <taxon>Alphaproteobacteria</taxon>
        <taxon>Rhodobacterales</taxon>
        <taxon>Rhodobacter group</taxon>
        <taxon>Paenirhodobacter</taxon>
    </lineage>
</organism>